<dbReference type="OrthoDB" id="10632733at2759"/>
<keyword evidence="2" id="KW-0812">Transmembrane</keyword>
<proteinExistence type="predicted"/>
<sequence length="298" mass="32687">MCSFLLIRTRQSSFVACFTGKVASVAFVERLPSSCRGRHGRKRILRCMVQSMAVRVYGHAASQGVDEASVFIESACSVHLAWQRMTLHVVHPVRQHLPLILCSIRRLTPSSISAHLLAPSSTSARRLVPSSTPLRRLNSFTMNAMEAATLAALFLALDEELNTNKTLSQKEGGLWDTPSSMGWIGVYACAGAVLLSAMTIILGIWCAGQKYRSKPASTWRWSKKSRRSNSSDVETGTARDAVLRIPAPRVQCPGRSRTHGFARVPHVVHSQTRRPRQAPSGQDMSAPPPAYESARLPS</sequence>
<reference evidence="3" key="1">
    <citation type="journal article" date="2021" name="Nat. Commun.">
        <title>Genetic determinants of endophytism in the Arabidopsis root mycobiome.</title>
        <authorList>
            <person name="Mesny F."/>
            <person name="Miyauchi S."/>
            <person name="Thiergart T."/>
            <person name="Pickel B."/>
            <person name="Atanasova L."/>
            <person name="Karlsson M."/>
            <person name="Huettel B."/>
            <person name="Barry K.W."/>
            <person name="Haridas S."/>
            <person name="Chen C."/>
            <person name="Bauer D."/>
            <person name="Andreopoulos W."/>
            <person name="Pangilinan J."/>
            <person name="LaButti K."/>
            <person name="Riley R."/>
            <person name="Lipzen A."/>
            <person name="Clum A."/>
            <person name="Drula E."/>
            <person name="Henrissat B."/>
            <person name="Kohler A."/>
            <person name="Grigoriev I.V."/>
            <person name="Martin F.M."/>
            <person name="Hacquard S."/>
        </authorList>
    </citation>
    <scope>NUCLEOTIDE SEQUENCE</scope>
    <source>
        <strain evidence="3">MPI-CAGE-AT-0021</strain>
    </source>
</reference>
<name>A0A9P9FLV9_9HYPO</name>
<gene>
    <name evidence="3" type="ORF">B0J13DRAFT_36950</name>
</gene>
<comment type="caution">
    <text evidence="3">The sequence shown here is derived from an EMBL/GenBank/DDBJ whole genome shotgun (WGS) entry which is preliminary data.</text>
</comment>
<evidence type="ECO:0000256" key="2">
    <source>
        <dbReference type="SAM" id="Phobius"/>
    </source>
</evidence>
<organism evidence="3 4">
    <name type="scientific">Dactylonectria estremocensis</name>
    <dbReference type="NCBI Taxonomy" id="1079267"/>
    <lineage>
        <taxon>Eukaryota</taxon>
        <taxon>Fungi</taxon>
        <taxon>Dikarya</taxon>
        <taxon>Ascomycota</taxon>
        <taxon>Pezizomycotina</taxon>
        <taxon>Sordariomycetes</taxon>
        <taxon>Hypocreomycetidae</taxon>
        <taxon>Hypocreales</taxon>
        <taxon>Nectriaceae</taxon>
        <taxon>Dactylonectria</taxon>
    </lineage>
</organism>
<accession>A0A9P9FLV9</accession>
<dbReference type="Proteomes" id="UP000717696">
    <property type="component" value="Unassembled WGS sequence"/>
</dbReference>
<keyword evidence="2" id="KW-1133">Transmembrane helix</keyword>
<feature type="region of interest" description="Disordered" evidence="1">
    <location>
        <begin position="254"/>
        <end position="298"/>
    </location>
</feature>
<protein>
    <submittedName>
        <fullName evidence="3">Uncharacterized protein</fullName>
    </submittedName>
</protein>
<keyword evidence="2" id="KW-0472">Membrane</keyword>
<evidence type="ECO:0000313" key="3">
    <source>
        <dbReference type="EMBL" id="KAH7163430.1"/>
    </source>
</evidence>
<feature type="region of interest" description="Disordered" evidence="1">
    <location>
        <begin position="217"/>
        <end position="240"/>
    </location>
</feature>
<dbReference type="AlphaFoldDB" id="A0A9P9FLV9"/>
<evidence type="ECO:0000256" key="1">
    <source>
        <dbReference type="SAM" id="MobiDB-lite"/>
    </source>
</evidence>
<keyword evidence="4" id="KW-1185">Reference proteome</keyword>
<feature type="transmembrane region" description="Helical" evidence="2">
    <location>
        <begin position="184"/>
        <end position="207"/>
    </location>
</feature>
<dbReference type="EMBL" id="JAGMUU010000001">
    <property type="protein sequence ID" value="KAH7163430.1"/>
    <property type="molecule type" value="Genomic_DNA"/>
</dbReference>
<evidence type="ECO:0000313" key="4">
    <source>
        <dbReference type="Proteomes" id="UP000717696"/>
    </source>
</evidence>